<reference evidence="2 3" key="1">
    <citation type="submission" date="2019-04" db="EMBL/GenBank/DDBJ databases">
        <title>Draft genome sequence of Pseudomonas sp. M7D1 isolated from rhizosphere of plant the flowery desert.</title>
        <authorList>
            <person name="Poblete-Morales M."/>
            <person name="Plaza N."/>
            <person name="Corsini G."/>
            <person name="Silva E."/>
        </authorList>
    </citation>
    <scope>NUCLEOTIDE SEQUENCE [LARGE SCALE GENOMIC DNA]</scope>
    <source>
        <strain evidence="2 3">M7D1</strain>
    </source>
</reference>
<dbReference type="Gene3D" id="2.30.40.10">
    <property type="entry name" value="Urease, subunit C, domain 1"/>
    <property type="match status" value="1"/>
</dbReference>
<dbReference type="InterPro" id="IPR033932">
    <property type="entry name" value="YtcJ-like"/>
</dbReference>
<dbReference type="PANTHER" id="PTHR22642:SF21">
    <property type="entry name" value="PERIPLASMIC PROTEIN"/>
    <property type="match status" value="1"/>
</dbReference>
<proteinExistence type="predicted"/>
<dbReference type="AlphaFoldDB" id="A0AAQ2HZQ3"/>
<evidence type="ECO:0000259" key="1">
    <source>
        <dbReference type="Pfam" id="PF07969"/>
    </source>
</evidence>
<sequence length="666" mass="73260">MTSRRKLLQAASTLALGGVFGRSAFSETLSREGPNMTDSIPDIIFHNGEITTLDRANPVAHAVAIKDGKFLAVGSDQEVMALAGSATKVVDLKRRCVLPGLVDNHTHMVRGGLNYNLELRWDGVRSLADAMDMLKRQVANTPAPQWVRVVGGFTEHQFVEKRLPTIAEINAIAPDTPVFLLHLYDRALLNGAALRAVGYTRDTPEPPGGKIYRDANGAPTGLLLATPNATILYATLAKGPKLPFDYQVNSTRHFMRELNRLGVTGVIDAGGGFQNYPDDYAVIQKLDNDGQMTVRLAYNLFTQKPKEEKEDFLKWTSSVKYKQGNDYFRHNGAGEMLVFSAADFEDFRQPRPDLQPEMEGELEEVVRILAENRWPWRLHATYDETITRALDVFEKVNEDIPLAGINWFFDHAETISDKSIDRIAALGGGIAVQHRMAYQGEYFVERYGARAAQATPPVARILEKGVKVSAGTDATRVASYNPWVSLSWMVTGKTVGGLNLYPQRNLLDREAALRMWTENVAWFSNEEGKRGRIQTGHFADLIVPSKDYFSVPEDEISFLTADMTVVGGRVVYGAGQFARFDDNPLPPAMPDWSPTRTFKGYGAWGDPDGAGRNSLAPLRAQVAASCGCASFCGLHGHDHAGAWGSNAPVSDPRSFFGALGCSCWAV</sequence>
<dbReference type="InterPro" id="IPR013108">
    <property type="entry name" value="Amidohydro_3"/>
</dbReference>
<organism evidence="2 3">
    <name type="scientific">Pseudomonas atacamensis</name>
    <dbReference type="NCBI Taxonomy" id="2565368"/>
    <lineage>
        <taxon>Bacteria</taxon>
        <taxon>Pseudomonadati</taxon>
        <taxon>Pseudomonadota</taxon>
        <taxon>Gammaproteobacteria</taxon>
        <taxon>Pseudomonadales</taxon>
        <taxon>Pseudomonadaceae</taxon>
        <taxon>Pseudomonas</taxon>
    </lineage>
</organism>
<dbReference type="Gene3D" id="3.20.20.140">
    <property type="entry name" value="Metal-dependent hydrolases"/>
    <property type="match status" value="1"/>
</dbReference>
<dbReference type="InterPro" id="IPR006311">
    <property type="entry name" value="TAT_signal"/>
</dbReference>
<dbReference type="Pfam" id="PF07969">
    <property type="entry name" value="Amidohydro_3"/>
    <property type="match status" value="1"/>
</dbReference>
<dbReference type="PROSITE" id="PS51318">
    <property type="entry name" value="TAT"/>
    <property type="match status" value="1"/>
</dbReference>
<name>A0AAQ2HZQ3_9PSED</name>
<dbReference type="InterPro" id="IPR011059">
    <property type="entry name" value="Metal-dep_hydrolase_composite"/>
</dbReference>
<accession>A0AAQ2HZQ3</accession>
<dbReference type="InterPro" id="IPR032466">
    <property type="entry name" value="Metal_Hydrolase"/>
</dbReference>
<evidence type="ECO:0000313" key="2">
    <source>
        <dbReference type="EMBL" id="THF29110.1"/>
    </source>
</evidence>
<evidence type="ECO:0000313" key="3">
    <source>
        <dbReference type="Proteomes" id="UP000310574"/>
    </source>
</evidence>
<dbReference type="EMBL" id="SSBS01000005">
    <property type="protein sequence ID" value="THF29110.1"/>
    <property type="molecule type" value="Genomic_DNA"/>
</dbReference>
<dbReference type="SUPFAM" id="SSF51556">
    <property type="entry name" value="Metallo-dependent hydrolases"/>
    <property type="match status" value="1"/>
</dbReference>
<dbReference type="CDD" id="cd01300">
    <property type="entry name" value="YtcJ_like"/>
    <property type="match status" value="1"/>
</dbReference>
<gene>
    <name evidence="2" type="ORF">E5170_18055</name>
</gene>
<dbReference type="SUPFAM" id="SSF51338">
    <property type="entry name" value="Composite domain of metallo-dependent hydrolases"/>
    <property type="match status" value="1"/>
</dbReference>
<protein>
    <submittedName>
        <fullName evidence="2">Amidohydrolase</fullName>
    </submittedName>
</protein>
<feature type="domain" description="Amidohydrolase 3" evidence="1">
    <location>
        <begin position="88"/>
        <end position="572"/>
    </location>
</feature>
<dbReference type="Proteomes" id="UP000310574">
    <property type="component" value="Unassembled WGS sequence"/>
</dbReference>
<dbReference type="GO" id="GO:0016810">
    <property type="term" value="F:hydrolase activity, acting on carbon-nitrogen (but not peptide) bonds"/>
    <property type="evidence" value="ECO:0007669"/>
    <property type="project" value="InterPro"/>
</dbReference>
<dbReference type="RefSeq" id="WP_083386976.1">
    <property type="nucleotide sequence ID" value="NZ_CP077081.1"/>
</dbReference>
<comment type="caution">
    <text evidence="2">The sequence shown here is derived from an EMBL/GenBank/DDBJ whole genome shotgun (WGS) entry which is preliminary data.</text>
</comment>
<dbReference type="Gene3D" id="3.10.310.70">
    <property type="match status" value="1"/>
</dbReference>
<dbReference type="PANTHER" id="PTHR22642">
    <property type="entry name" value="IMIDAZOLONEPROPIONASE"/>
    <property type="match status" value="1"/>
</dbReference>